<keyword evidence="1" id="KW-1133">Transmembrane helix</keyword>
<feature type="transmembrane region" description="Helical" evidence="1">
    <location>
        <begin position="184"/>
        <end position="205"/>
    </location>
</feature>
<feature type="transmembrane region" description="Helical" evidence="1">
    <location>
        <begin position="83"/>
        <end position="102"/>
    </location>
</feature>
<keyword evidence="3" id="KW-1185">Reference proteome</keyword>
<evidence type="ECO:0000313" key="2">
    <source>
        <dbReference type="EMBL" id="KXS20218.1"/>
    </source>
</evidence>
<feature type="transmembrane region" description="Helical" evidence="1">
    <location>
        <begin position="114"/>
        <end position="131"/>
    </location>
</feature>
<dbReference type="OrthoDB" id="2182129at2759"/>
<dbReference type="AlphaFoldDB" id="A0A139AU26"/>
<keyword evidence="1" id="KW-0812">Transmembrane</keyword>
<evidence type="ECO:0000313" key="3">
    <source>
        <dbReference type="Proteomes" id="UP000070544"/>
    </source>
</evidence>
<organism evidence="2 3">
    <name type="scientific">Gonapodya prolifera (strain JEL478)</name>
    <name type="common">Monoblepharis prolifera</name>
    <dbReference type="NCBI Taxonomy" id="1344416"/>
    <lineage>
        <taxon>Eukaryota</taxon>
        <taxon>Fungi</taxon>
        <taxon>Fungi incertae sedis</taxon>
        <taxon>Chytridiomycota</taxon>
        <taxon>Chytridiomycota incertae sedis</taxon>
        <taxon>Monoblepharidomycetes</taxon>
        <taxon>Monoblepharidales</taxon>
        <taxon>Gonapodyaceae</taxon>
        <taxon>Gonapodya</taxon>
    </lineage>
</organism>
<sequence length="285" mass="31568">MDLSTVTNITINAFGSGLAVMAFIVVTINLYGSRDFGRELHIRYMIYLTAVSLAMFANVMNIISSRQGACTPVWSRLNNICYYTTKIIFTDIALIRFVMVTPDLPKPVQVGMRVFGALWYLILLVVVQVGSGFDYAWCQLVFALEPGYPLFAFQFLVDICTTARFFYVLYSLRWRKKEINWISLIIDITVILAILSSLADSIIALSELAKPVLAINWERLLASGSAHFIIAGCLYCVMSVYSHLDKSSPSHAVSARTTTSASTTGHNKSSLRPMDVVASSVVQSA</sequence>
<protein>
    <submittedName>
        <fullName evidence="2">Uncharacterized protein</fullName>
    </submittedName>
</protein>
<accession>A0A139AU26</accession>
<reference evidence="2 3" key="1">
    <citation type="journal article" date="2015" name="Genome Biol. Evol.">
        <title>Phylogenomic analyses indicate that early fungi evolved digesting cell walls of algal ancestors of land plants.</title>
        <authorList>
            <person name="Chang Y."/>
            <person name="Wang S."/>
            <person name="Sekimoto S."/>
            <person name="Aerts A.L."/>
            <person name="Choi C."/>
            <person name="Clum A."/>
            <person name="LaButti K.M."/>
            <person name="Lindquist E.A."/>
            <person name="Yee Ngan C."/>
            <person name="Ohm R.A."/>
            <person name="Salamov A.A."/>
            <person name="Grigoriev I.V."/>
            <person name="Spatafora J.W."/>
            <person name="Berbee M.L."/>
        </authorList>
    </citation>
    <scope>NUCLEOTIDE SEQUENCE [LARGE SCALE GENOMIC DNA]</scope>
    <source>
        <strain evidence="2 3">JEL478</strain>
    </source>
</reference>
<dbReference type="Proteomes" id="UP000070544">
    <property type="component" value="Unassembled WGS sequence"/>
</dbReference>
<feature type="transmembrane region" description="Helical" evidence="1">
    <location>
        <begin position="225"/>
        <end position="244"/>
    </location>
</feature>
<gene>
    <name evidence="2" type="ORF">M427DRAFT_28510</name>
</gene>
<evidence type="ECO:0000256" key="1">
    <source>
        <dbReference type="SAM" id="Phobius"/>
    </source>
</evidence>
<feature type="transmembrane region" description="Helical" evidence="1">
    <location>
        <begin position="44"/>
        <end position="63"/>
    </location>
</feature>
<dbReference type="EMBL" id="KQ965736">
    <property type="protein sequence ID" value="KXS20218.1"/>
    <property type="molecule type" value="Genomic_DNA"/>
</dbReference>
<proteinExistence type="predicted"/>
<feature type="transmembrane region" description="Helical" evidence="1">
    <location>
        <begin position="151"/>
        <end position="172"/>
    </location>
</feature>
<name>A0A139AU26_GONPJ</name>
<keyword evidence="1" id="KW-0472">Membrane</keyword>
<feature type="transmembrane region" description="Helical" evidence="1">
    <location>
        <begin position="12"/>
        <end position="32"/>
    </location>
</feature>